<dbReference type="Proteomes" id="UP001162480">
    <property type="component" value="Chromosome 8"/>
</dbReference>
<dbReference type="FunFam" id="3.30.160.60:FF:000077">
    <property type="entry name" value="Sp8 transcription factor"/>
    <property type="match status" value="1"/>
</dbReference>
<feature type="domain" description="C2H2-type" evidence="14">
    <location>
        <begin position="728"/>
        <end position="755"/>
    </location>
</feature>
<feature type="domain" description="C2H2-type" evidence="14">
    <location>
        <begin position="668"/>
        <end position="697"/>
    </location>
</feature>
<dbReference type="GO" id="GO:0000978">
    <property type="term" value="F:RNA polymerase II cis-regulatory region sequence-specific DNA binding"/>
    <property type="evidence" value="ECO:0007669"/>
    <property type="project" value="TreeGrafter"/>
</dbReference>
<proteinExistence type="inferred from homology"/>
<keyword evidence="4 12" id="KW-0863">Zinc-finger</keyword>
<protein>
    <submittedName>
        <fullName evidence="15">Transcription factor Sp4-like</fullName>
    </submittedName>
</protein>
<dbReference type="AlphaFoldDB" id="A0AA36B2R2"/>
<feature type="compositionally biased region" description="Low complexity" evidence="13">
    <location>
        <begin position="546"/>
        <end position="557"/>
    </location>
</feature>
<evidence type="ECO:0000259" key="14">
    <source>
        <dbReference type="PROSITE" id="PS50157"/>
    </source>
</evidence>
<keyword evidence="3" id="KW-0677">Repeat</keyword>
<dbReference type="Gene3D" id="3.30.160.60">
    <property type="entry name" value="Classic Zinc Finger"/>
    <property type="match status" value="3"/>
</dbReference>
<evidence type="ECO:0000256" key="8">
    <source>
        <dbReference type="ARBA" id="ARBA00023163"/>
    </source>
</evidence>
<dbReference type="GO" id="GO:0000981">
    <property type="term" value="F:DNA-binding transcription factor activity, RNA polymerase II-specific"/>
    <property type="evidence" value="ECO:0007669"/>
    <property type="project" value="TreeGrafter"/>
</dbReference>
<evidence type="ECO:0000256" key="1">
    <source>
        <dbReference type="ARBA" id="ARBA00004123"/>
    </source>
</evidence>
<gene>
    <name evidence="15" type="ORF">OCTVUL_1B026904</name>
</gene>
<feature type="region of interest" description="Disordered" evidence="13">
    <location>
        <begin position="763"/>
        <end position="806"/>
    </location>
</feature>
<keyword evidence="5" id="KW-0862">Zinc</keyword>
<dbReference type="GO" id="GO:0005634">
    <property type="term" value="C:nucleus"/>
    <property type="evidence" value="ECO:0007669"/>
    <property type="project" value="UniProtKB-SubCell"/>
</dbReference>
<dbReference type="PROSITE" id="PS50157">
    <property type="entry name" value="ZINC_FINGER_C2H2_2"/>
    <property type="match status" value="3"/>
</dbReference>
<evidence type="ECO:0000256" key="10">
    <source>
        <dbReference type="ARBA" id="ARBA00037677"/>
    </source>
</evidence>
<sequence length="806" mass="84726">MATLAIRRSNEDYVMPTSSSQDNQPSPLALLAATCSKIGAPQEDGINQVSATQVRIIGQNQVTNQSEIVAGQNWVQVPGVVDSTKPNAPATALTTAPIIAQQTPQLIASTGPGGNITYNVIPPFQTFTLDGQEAIFVPANASTASGGQAILAGNQAVLTPTGQIVRTTQGLSGANIIPNNVGFMGNVLNLGGNMVNLAGMQNMAIRQPLMQTIQLPLSQLQQMPIIQIPVSTGNGQTTYQAIQLPLQAFSTPTLQTANLMGQGTLPTLHSSATGNNSNQISSGQNLTQQVLEIAAPTEINVKTELKSNSPQPLVTTATDVTCPSVNNIQQQQQQQQLSGGTATQTVSTSISSTAASPTASNAGYLPQSALQTIPTIISLSHNPCNQSVVTSGSQNVHSLAIPQNSASLSGTSTITSAASQGSMVSNIITPQMLQSAANIQIAAAAAGQNQVIQGSPWIPTLNIANIRPTNIQTIQVQNIQGLQGLQGFSALQNVQNLANFQAITPQGQIIAASSPLQGMGGPITIATTTSATTSSMAASLGGGGTTSSQSQGQQLSPQQIQTVAAAAGISTNQISTTPTAQAISATQILAPHGHLQPDPSDPSKWQVVQTTSQTPTPIGPLSPADSPQQQQQQQSTDVVPGKRLRRVACTCPNCRDSEGRNSEKKKQHTCHIPGCNKVYGKTSHLRAHLRWHTGERPFICNWLFCGKRFTRSDELQRHRRTHTGEKRFVCQECNKRFMRSDHLSKHLKTHQNKRVPQVAQTIMGNPDDEGVADNSGVVTMDEDSPSNFSVSSPSVVDVSQSLPGQG</sequence>
<evidence type="ECO:0000256" key="5">
    <source>
        <dbReference type="ARBA" id="ARBA00022833"/>
    </source>
</evidence>
<comment type="subcellular location">
    <subcellularLocation>
        <location evidence="1">Nucleus</location>
    </subcellularLocation>
</comment>
<evidence type="ECO:0000313" key="16">
    <source>
        <dbReference type="Proteomes" id="UP001162480"/>
    </source>
</evidence>
<keyword evidence="16" id="KW-1185">Reference proteome</keyword>
<feature type="domain" description="C2H2-type" evidence="14">
    <location>
        <begin position="698"/>
        <end position="727"/>
    </location>
</feature>
<feature type="compositionally biased region" description="Polar residues" evidence="13">
    <location>
        <begin position="16"/>
        <end position="26"/>
    </location>
</feature>
<dbReference type="FunFam" id="3.30.160.60:FF:000014">
    <property type="entry name" value="Transcription factor Sp3"/>
    <property type="match status" value="1"/>
</dbReference>
<keyword evidence="6" id="KW-0805">Transcription regulation</keyword>
<evidence type="ECO:0000256" key="11">
    <source>
        <dbReference type="ARBA" id="ARBA00038409"/>
    </source>
</evidence>
<dbReference type="SUPFAM" id="SSF57667">
    <property type="entry name" value="beta-beta-alpha zinc fingers"/>
    <property type="match status" value="2"/>
</dbReference>
<evidence type="ECO:0000256" key="13">
    <source>
        <dbReference type="SAM" id="MobiDB-lite"/>
    </source>
</evidence>
<evidence type="ECO:0000256" key="6">
    <source>
        <dbReference type="ARBA" id="ARBA00023015"/>
    </source>
</evidence>
<comment type="similarity">
    <text evidence="11">Belongs to the Sp1 C2H2-type zinc-finger protein family.</text>
</comment>
<feature type="region of interest" description="Disordered" evidence="13">
    <location>
        <begin position="535"/>
        <end position="557"/>
    </location>
</feature>
<name>A0AA36B2R2_OCTVU</name>
<accession>A0AA36B2R2</accession>
<evidence type="ECO:0000256" key="7">
    <source>
        <dbReference type="ARBA" id="ARBA00023125"/>
    </source>
</evidence>
<evidence type="ECO:0000256" key="3">
    <source>
        <dbReference type="ARBA" id="ARBA00022737"/>
    </source>
</evidence>
<dbReference type="GO" id="GO:0008270">
    <property type="term" value="F:zinc ion binding"/>
    <property type="evidence" value="ECO:0007669"/>
    <property type="project" value="UniProtKB-KW"/>
</dbReference>
<organism evidence="15 16">
    <name type="scientific">Octopus vulgaris</name>
    <name type="common">Common octopus</name>
    <dbReference type="NCBI Taxonomy" id="6645"/>
    <lineage>
        <taxon>Eukaryota</taxon>
        <taxon>Metazoa</taxon>
        <taxon>Spiralia</taxon>
        <taxon>Lophotrochozoa</taxon>
        <taxon>Mollusca</taxon>
        <taxon>Cephalopoda</taxon>
        <taxon>Coleoidea</taxon>
        <taxon>Octopodiformes</taxon>
        <taxon>Octopoda</taxon>
        <taxon>Incirrata</taxon>
        <taxon>Octopodidae</taxon>
        <taxon>Octopus</taxon>
    </lineage>
</organism>
<evidence type="ECO:0000256" key="4">
    <source>
        <dbReference type="ARBA" id="ARBA00022771"/>
    </source>
</evidence>
<keyword evidence="7" id="KW-0238">DNA-binding</keyword>
<evidence type="ECO:0000313" key="15">
    <source>
        <dbReference type="EMBL" id="CAI9726870.1"/>
    </source>
</evidence>
<dbReference type="InterPro" id="IPR013087">
    <property type="entry name" value="Znf_C2H2_type"/>
</dbReference>
<feature type="region of interest" description="Disordered" evidence="13">
    <location>
        <begin position="1"/>
        <end position="26"/>
    </location>
</feature>
<feature type="region of interest" description="Disordered" evidence="13">
    <location>
        <begin position="591"/>
        <end position="639"/>
    </location>
</feature>
<keyword evidence="8" id="KW-0804">Transcription</keyword>
<dbReference type="Pfam" id="PF00096">
    <property type="entry name" value="zf-C2H2"/>
    <property type="match status" value="2"/>
</dbReference>
<dbReference type="FunFam" id="3.30.160.60:FF:000026">
    <property type="entry name" value="Transcription factor Sp3"/>
    <property type="match status" value="1"/>
</dbReference>
<feature type="compositionally biased region" description="Low complexity" evidence="13">
    <location>
        <begin position="785"/>
        <end position="806"/>
    </location>
</feature>
<evidence type="ECO:0000256" key="12">
    <source>
        <dbReference type="PROSITE-ProRule" id="PRU00042"/>
    </source>
</evidence>
<dbReference type="PANTHER" id="PTHR23235:SF165">
    <property type="entry name" value="TRANSCRIPTION FACTOR BTD"/>
    <property type="match status" value="1"/>
</dbReference>
<dbReference type="PROSITE" id="PS00028">
    <property type="entry name" value="ZINC_FINGER_C2H2_1"/>
    <property type="match status" value="3"/>
</dbReference>
<reference evidence="15" key="1">
    <citation type="submission" date="2023-08" db="EMBL/GenBank/DDBJ databases">
        <authorList>
            <person name="Alioto T."/>
            <person name="Alioto T."/>
            <person name="Gomez Garrido J."/>
        </authorList>
    </citation>
    <scope>NUCLEOTIDE SEQUENCE</scope>
</reference>
<keyword evidence="9" id="KW-0539">Nucleus</keyword>
<keyword evidence="2" id="KW-0479">Metal-binding</keyword>
<dbReference type="EMBL" id="OX597821">
    <property type="protein sequence ID" value="CAI9726870.1"/>
    <property type="molecule type" value="Genomic_DNA"/>
</dbReference>
<evidence type="ECO:0000256" key="9">
    <source>
        <dbReference type="ARBA" id="ARBA00023242"/>
    </source>
</evidence>
<dbReference type="InterPro" id="IPR036236">
    <property type="entry name" value="Znf_C2H2_sf"/>
</dbReference>
<evidence type="ECO:0000256" key="2">
    <source>
        <dbReference type="ARBA" id="ARBA00022723"/>
    </source>
</evidence>
<feature type="compositionally biased region" description="Low complexity" evidence="13">
    <location>
        <begin position="606"/>
        <end position="616"/>
    </location>
</feature>
<comment type="function">
    <text evidence="10">Transcription factor which plays a key role in limb development. Positively regulates FGF8 expression in the apical ectodermal ridge (AER) and contributes to limb outgrowth in embryos.</text>
</comment>
<dbReference type="SMART" id="SM00355">
    <property type="entry name" value="ZnF_C2H2"/>
    <property type="match status" value="3"/>
</dbReference>
<dbReference type="PANTHER" id="PTHR23235">
    <property type="entry name" value="KRUEPPEL-LIKE TRANSCRIPTION FACTOR"/>
    <property type="match status" value="1"/>
</dbReference>